<dbReference type="InterPro" id="IPR027417">
    <property type="entry name" value="P-loop_NTPase"/>
</dbReference>
<dbReference type="SUPFAM" id="SSF52540">
    <property type="entry name" value="P-loop containing nucleoside triphosphate hydrolases"/>
    <property type="match status" value="2"/>
</dbReference>
<dbReference type="InterPro" id="IPR014001">
    <property type="entry name" value="Helicase_ATP-bd"/>
</dbReference>
<dbReference type="InterPro" id="IPR014018">
    <property type="entry name" value="SecA_motor_DEAD"/>
</dbReference>
<dbReference type="GO" id="GO:0006886">
    <property type="term" value="P:intracellular protein transport"/>
    <property type="evidence" value="ECO:0007669"/>
    <property type="project" value="InterPro"/>
</dbReference>
<dbReference type="InterPro" id="IPR011115">
    <property type="entry name" value="SecA_DEAD"/>
</dbReference>
<dbReference type="Pfam" id="PF07517">
    <property type="entry name" value="SecA_DEAD"/>
    <property type="match status" value="1"/>
</dbReference>
<evidence type="ECO:0000259" key="4">
    <source>
        <dbReference type="PROSITE" id="PS51196"/>
    </source>
</evidence>
<dbReference type="GO" id="GO:0005524">
    <property type="term" value="F:ATP binding"/>
    <property type="evidence" value="ECO:0007669"/>
    <property type="project" value="InterPro"/>
</dbReference>
<evidence type="ECO:0000256" key="2">
    <source>
        <dbReference type="ARBA" id="ARBA00023010"/>
    </source>
</evidence>
<keyword evidence="6" id="KW-1185">Reference proteome</keyword>
<evidence type="ECO:0000313" key="5">
    <source>
        <dbReference type="EMBL" id="TWW63483.1"/>
    </source>
</evidence>
<dbReference type="InterPro" id="IPR000185">
    <property type="entry name" value="SecA"/>
</dbReference>
<dbReference type="GO" id="GO:0006605">
    <property type="term" value="P:protein targeting"/>
    <property type="evidence" value="ECO:0007669"/>
    <property type="project" value="InterPro"/>
</dbReference>
<name>A0A5C6N8I9_9TELE</name>
<dbReference type="PANTHER" id="PTHR30612">
    <property type="entry name" value="SECA INNER MEMBRANE COMPONENT OF SEC PROTEIN SECRETION SYSTEM"/>
    <property type="match status" value="1"/>
</dbReference>
<evidence type="ECO:0000313" key="6">
    <source>
        <dbReference type="Proteomes" id="UP000324091"/>
    </source>
</evidence>
<dbReference type="AlphaFoldDB" id="A0A5C6N8I9"/>
<gene>
    <name evidence="5" type="ORF">D4764_03G0004910</name>
</gene>
<feature type="domain" description="SecA family profile" evidence="4">
    <location>
        <begin position="99"/>
        <end position="939"/>
    </location>
</feature>
<dbReference type="InterPro" id="IPR011990">
    <property type="entry name" value="TPR-like_helical_dom_sf"/>
</dbReference>
<dbReference type="EMBL" id="RHFK02000016">
    <property type="protein sequence ID" value="TWW63483.1"/>
    <property type="molecule type" value="Genomic_DNA"/>
</dbReference>
<dbReference type="SMART" id="SM00957">
    <property type="entry name" value="SecA_DEAD"/>
    <property type="match status" value="1"/>
</dbReference>
<dbReference type="Gene3D" id="1.25.40.10">
    <property type="entry name" value="Tetratricopeptide repeat domain"/>
    <property type="match status" value="1"/>
</dbReference>
<dbReference type="PANTHER" id="PTHR30612:SF0">
    <property type="entry name" value="CHLOROPLAST PROTEIN-TRANSPORTING ATPASE"/>
    <property type="match status" value="1"/>
</dbReference>
<dbReference type="GO" id="GO:0017038">
    <property type="term" value="P:protein import"/>
    <property type="evidence" value="ECO:0007669"/>
    <property type="project" value="InterPro"/>
</dbReference>
<dbReference type="Gene3D" id="3.90.1440.10">
    <property type="entry name" value="SecA, preprotein cross-linking domain"/>
    <property type="match status" value="1"/>
</dbReference>
<evidence type="ECO:0000259" key="3">
    <source>
        <dbReference type="PROSITE" id="PS51192"/>
    </source>
</evidence>
<organism evidence="5 6">
    <name type="scientific">Takifugu flavidus</name>
    <name type="common">sansaifugu</name>
    <dbReference type="NCBI Taxonomy" id="433684"/>
    <lineage>
        <taxon>Eukaryota</taxon>
        <taxon>Metazoa</taxon>
        <taxon>Chordata</taxon>
        <taxon>Craniata</taxon>
        <taxon>Vertebrata</taxon>
        <taxon>Euteleostomi</taxon>
        <taxon>Actinopterygii</taxon>
        <taxon>Neopterygii</taxon>
        <taxon>Teleostei</taxon>
        <taxon>Neoteleostei</taxon>
        <taxon>Acanthomorphata</taxon>
        <taxon>Eupercaria</taxon>
        <taxon>Tetraodontiformes</taxon>
        <taxon>Tetradontoidea</taxon>
        <taxon>Tetraodontidae</taxon>
        <taxon>Takifugu</taxon>
    </lineage>
</organism>
<feature type="domain" description="Helicase ATP-binding" evidence="3">
    <location>
        <begin position="186"/>
        <end position="321"/>
    </location>
</feature>
<dbReference type="PROSITE" id="PS51192">
    <property type="entry name" value="HELICASE_ATP_BIND_1"/>
    <property type="match status" value="1"/>
</dbReference>
<reference evidence="5 6" key="1">
    <citation type="submission" date="2019-04" db="EMBL/GenBank/DDBJ databases">
        <title>Chromosome genome assembly for Takifugu flavidus.</title>
        <authorList>
            <person name="Xiao S."/>
        </authorList>
    </citation>
    <scope>NUCLEOTIDE SEQUENCE [LARGE SCALE GENOMIC DNA]</scope>
    <source>
        <strain evidence="5">HTHZ2018</strain>
        <tissue evidence="5">Muscle</tissue>
    </source>
</reference>
<dbReference type="SUPFAM" id="SSF81767">
    <property type="entry name" value="Pre-protein crosslinking domain of SecA"/>
    <property type="match status" value="1"/>
</dbReference>
<dbReference type="Gene3D" id="3.40.50.300">
    <property type="entry name" value="P-loop containing nucleotide triphosphate hydrolases"/>
    <property type="match status" value="2"/>
</dbReference>
<keyword evidence="1" id="KW-0813">Transport</keyword>
<keyword evidence="2" id="KW-0811">Translocation</keyword>
<dbReference type="PROSITE" id="PS51196">
    <property type="entry name" value="SECA_MOTOR_DEAD"/>
    <property type="match status" value="1"/>
</dbReference>
<evidence type="ECO:0000256" key="1">
    <source>
        <dbReference type="ARBA" id="ARBA00022927"/>
    </source>
</evidence>
<dbReference type="Pfam" id="PF01043">
    <property type="entry name" value="SecA_PP_bind"/>
    <property type="match status" value="1"/>
</dbReference>
<dbReference type="SUPFAM" id="SSF48452">
    <property type="entry name" value="TPR-like"/>
    <property type="match status" value="1"/>
</dbReference>
<keyword evidence="1" id="KW-0653">Protein transport</keyword>
<accession>A0A5C6N8I9</accession>
<proteinExistence type="predicted"/>
<sequence>MDMDVLQDIIPDAFNNSKEKVLLDKLQRLVTSVSWSPTDAADLFLALLERFDSAHLERSQLLPWLLEILHLMEINLITPTWKCHKGTAVEVVRDAAVTDGMLKDYFSQEEEKKLREIIEEIRQTKLNHVNEALLSKVEGTVSSVYDVLCSKTIAKLSGTEGDLLRLCRAAERAQFRPRLTQMVSWCIMALSKTGQFIQVATGEGKSCIVAMFAAFKAMKGKTVHILSSSPILAERDMEDWKKLFSTLKISVDCNTNKHDIPSLQNCYKCQVVYGTADKFAGDYLTQVCERTDIFGQRKSLCAIVDEEDSIMLDKALHVIYMGKDMPALQHLNSLLAFIWTVVNKYSKNDAETIIGDEQRILKTIKKEVENSLHFTPCELTRDDRCCYVPGFLSGLVRSKINVWIRNALKAQKMTKDHEYVLEGQRIVPVDYNSTGVVENFMKWSDGLHQFLELKHKLKLSNMIPISNYMSNVGLLQKYGAEIFGLTGTLGQQAEMETLEKLYGIKTCQIPVFKRKKFFEVEGVIVDEETKWIETIRNVVSAQIMGTCYRGQRAALVICETIRQAKTIKRSLRDKEAKLFVSNNMDNREIFAKELMGGDIIIATNLAGRGTDFKVSDQALVSSLSNTSDLEINKVKNRRDQIAAKRLSTLLEQDIPNMKMKEHLFQKFLSARDKMPATSSKLELSALNEYWGFWLLTNSEDNDSTEKLDEKLSTDLDTARGQLQKGESPLSNLHYYTATGNELLKRGLFEQSILMYTKAILEDPCWAAFACYNRAFAHLLQMKPQDQNCIRQAMEDLQQARVSIELYWNQTKFTERCYKQLEPNPEPSISRLDHHMKTRQKVFMALKENIDVALKKLDRARAMGSVVKVDRAMVSFLVPLVDWLPSRILLAANCKNPLKILQLMSDASFDMSHELLGLQSLGLPYIYTLDTAFSLAGSEK</sequence>
<dbReference type="GO" id="GO:0016020">
    <property type="term" value="C:membrane"/>
    <property type="evidence" value="ECO:0007669"/>
    <property type="project" value="InterPro"/>
</dbReference>
<dbReference type="InterPro" id="IPR011130">
    <property type="entry name" value="SecA_preprotein_X-link_dom"/>
</dbReference>
<comment type="caution">
    <text evidence="5">The sequence shown here is derived from an EMBL/GenBank/DDBJ whole genome shotgun (WGS) entry which is preliminary data.</text>
</comment>
<dbReference type="Proteomes" id="UP000324091">
    <property type="component" value="Chromosome 3"/>
</dbReference>
<dbReference type="PRINTS" id="PR00906">
    <property type="entry name" value="SECA"/>
</dbReference>
<dbReference type="InterPro" id="IPR036670">
    <property type="entry name" value="SecA_X-link_sf"/>
</dbReference>
<protein>
    <submittedName>
        <fullName evidence="5">Uncharacterized protein</fullName>
    </submittedName>
</protein>